<evidence type="ECO:0000256" key="3">
    <source>
        <dbReference type="ARBA" id="ARBA00022692"/>
    </source>
</evidence>
<evidence type="ECO:0000256" key="7">
    <source>
        <dbReference type="ARBA" id="ARBA00023303"/>
    </source>
</evidence>
<dbReference type="Gene3D" id="1.10.287.70">
    <property type="match status" value="2"/>
</dbReference>
<accession>A0AA36MU19</accession>
<keyword evidence="2" id="KW-0813">Transport</keyword>
<organism evidence="12 13">
    <name type="scientific">Effrenium voratum</name>
    <dbReference type="NCBI Taxonomy" id="2562239"/>
    <lineage>
        <taxon>Eukaryota</taxon>
        <taxon>Sar</taxon>
        <taxon>Alveolata</taxon>
        <taxon>Dinophyceae</taxon>
        <taxon>Suessiales</taxon>
        <taxon>Symbiodiniaceae</taxon>
        <taxon>Effrenium</taxon>
    </lineage>
</organism>
<dbReference type="GO" id="GO:0030322">
    <property type="term" value="P:stabilization of membrane potential"/>
    <property type="evidence" value="ECO:0007669"/>
    <property type="project" value="TreeGrafter"/>
</dbReference>
<keyword evidence="13" id="KW-1185">Reference proteome</keyword>
<dbReference type="GO" id="GO:0005886">
    <property type="term" value="C:plasma membrane"/>
    <property type="evidence" value="ECO:0007669"/>
    <property type="project" value="TreeGrafter"/>
</dbReference>
<dbReference type="PANTHER" id="PTHR11003">
    <property type="entry name" value="POTASSIUM CHANNEL, SUBFAMILY K"/>
    <property type="match status" value="1"/>
</dbReference>
<dbReference type="GO" id="GO:0022841">
    <property type="term" value="F:potassium ion leak channel activity"/>
    <property type="evidence" value="ECO:0007669"/>
    <property type="project" value="TreeGrafter"/>
</dbReference>
<feature type="domain" description="Potassium channel" evidence="11">
    <location>
        <begin position="292"/>
        <end position="365"/>
    </location>
</feature>
<dbReference type="InterPro" id="IPR013099">
    <property type="entry name" value="K_chnl_dom"/>
</dbReference>
<evidence type="ECO:0000256" key="5">
    <source>
        <dbReference type="ARBA" id="ARBA00023065"/>
    </source>
</evidence>
<dbReference type="InterPro" id="IPR003280">
    <property type="entry name" value="2pore_dom_K_chnl"/>
</dbReference>
<keyword evidence="7" id="KW-0407">Ion channel</keyword>
<keyword evidence="4 10" id="KW-1133">Transmembrane helix</keyword>
<feature type="region of interest" description="Disordered" evidence="9">
    <location>
        <begin position="763"/>
        <end position="782"/>
    </location>
</feature>
<feature type="transmembrane region" description="Helical" evidence="10">
    <location>
        <begin position="141"/>
        <end position="158"/>
    </location>
</feature>
<dbReference type="Pfam" id="PF07885">
    <property type="entry name" value="Ion_trans_2"/>
    <property type="match status" value="2"/>
</dbReference>
<keyword evidence="6 10" id="KW-0472">Membrane</keyword>
<dbReference type="EMBL" id="CAUJNA010001053">
    <property type="protein sequence ID" value="CAJ1383822.1"/>
    <property type="molecule type" value="Genomic_DNA"/>
</dbReference>
<keyword evidence="8" id="KW-0175">Coiled coil</keyword>
<evidence type="ECO:0000256" key="6">
    <source>
        <dbReference type="ARBA" id="ARBA00023136"/>
    </source>
</evidence>
<dbReference type="PANTHER" id="PTHR11003:SF291">
    <property type="entry name" value="IP11374P"/>
    <property type="match status" value="1"/>
</dbReference>
<keyword evidence="5" id="KW-0406">Ion transport</keyword>
<feature type="transmembrane region" description="Helical" evidence="10">
    <location>
        <begin position="110"/>
        <end position="129"/>
    </location>
</feature>
<evidence type="ECO:0000256" key="1">
    <source>
        <dbReference type="ARBA" id="ARBA00004141"/>
    </source>
</evidence>
<feature type="domain" description="Potassium channel" evidence="11">
    <location>
        <begin position="122"/>
        <end position="195"/>
    </location>
</feature>
<feature type="transmembrane region" description="Helical" evidence="10">
    <location>
        <begin position="343"/>
        <end position="364"/>
    </location>
</feature>
<name>A0AA36MU19_9DINO</name>
<evidence type="ECO:0000256" key="10">
    <source>
        <dbReference type="SAM" id="Phobius"/>
    </source>
</evidence>
<evidence type="ECO:0000256" key="4">
    <source>
        <dbReference type="ARBA" id="ARBA00022989"/>
    </source>
</evidence>
<keyword evidence="3 10" id="KW-0812">Transmembrane</keyword>
<gene>
    <name evidence="12" type="ORF">EVOR1521_LOCUS10831</name>
</gene>
<dbReference type="AlphaFoldDB" id="A0AA36MU19"/>
<comment type="caution">
    <text evidence="12">The sequence shown here is derived from an EMBL/GenBank/DDBJ whole genome shotgun (WGS) entry which is preliminary data.</text>
</comment>
<feature type="transmembrane region" description="Helical" evidence="10">
    <location>
        <begin position="178"/>
        <end position="199"/>
    </location>
</feature>
<evidence type="ECO:0000256" key="9">
    <source>
        <dbReference type="SAM" id="MobiDB-lite"/>
    </source>
</evidence>
<dbReference type="GO" id="GO:0015271">
    <property type="term" value="F:outward rectifier potassium channel activity"/>
    <property type="evidence" value="ECO:0007669"/>
    <property type="project" value="TreeGrafter"/>
</dbReference>
<dbReference type="Proteomes" id="UP001178507">
    <property type="component" value="Unassembled WGS sequence"/>
</dbReference>
<evidence type="ECO:0000259" key="11">
    <source>
        <dbReference type="Pfam" id="PF07885"/>
    </source>
</evidence>
<protein>
    <recommendedName>
        <fullName evidence="11">Potassium channel domain-containing protein</fullName>
    </recommendedName>
</protein>
<reference evidence="12" key="1">
    <citation type="submission" date="2023-08" db="EMBL/GenBank/DDBJ databases">
        <authorList>
            <person name="Chen Y."/>
            <person name="Shah S."/>
            <person name="Dougan E. K."/>
            <person name="Thang M."/>
            <person name="Chan C."/>
        </authorList>
    </citation>
    <scope>NUCLEOTIDE SEQUENCE</scope>
</reference>
<sequence>MPEVSRELQDRPNLRSFLQKLARRRKRILCSSKQRKAIEAALRKLGGRGLATTGRIHLNDLKEVLREPPKNVPAQTLQDLVEVSVAYDIGGGMLDLDELLLQALHTEPSVVQRMGCLLPLLVLLAWMLIGPAVFCPVEEWAFLDGLFLSVMTLASVGTSGGLSNGGQVVPLSDGSKVFQIFFVLTGAVLVVWFLVAAIWDMSSYGSSLQRTDLLAHAGFGTKGGLPLEELVGDPKPMPISGEDPEQGLDSEPLEPKGIMQIHRESLRNWSKPRARQLELASCCCVAFWETSLLLTFGIVLVLVTSSGASFLDALSWTVLTGLTVGYGQIQPALGDQGGDWARVWQVVYVLCSLCCLLHIIFLVARRGLRRQAELLELQRRQRTLPVDLLQDLDNGGGVNRLEFLCASLLAADRVSAQDLSYALEVFRRLDPHGTGVIKTPQLESLQRPKEPRTLPEILQCPHFKSQLEVVEFPMRKSMDDERAAAVLREIYQDYDAVRRSLDAKDAELLAALKEHSASEQARAQAVAQREALRKEVMLLSQMKTDLVQRAETEKQQRKVDENAISALKNRCTSLEDKLQEAELESEQVRRHLRIKGKEAAEAQQRSQELEGRLKEADYEIQGFGRRLKEQAEYWKQEAEAQVHQARLEAAEQDMERQGEMQAAQLELKALASSMEAMRGQLRDSFHSSATHEPARRVPLQPWDVWEKAMAWHHDPATRHTRARSREVPTTELLDSQVRQQVEFLDAQVRQQAQAWIAKARRLRSRDPRGRCFRLAQGPQRNH</sequence>
<evidence type="ECO:0000256" key="2">
    <source>
        <dbReference type="ARBA" id="ARBA00022448"/>
    </source>
</evidence>
<dbReference type="SUPFAM" id="SSF81324">
    <property type="entry name" value="Voltage-gated potassium channels"/>
    <property type="match status" value="2"/>
</dbReference>
<evidence type="ECO:0000256" key="8">
    <source>
        <dbReference type="SAM" id="Coils"/>
    </source>
</evidence>
<feature type="transmembrane region" description="Helical" evidence="10">
    <location>
        <begin position="277"/>
        <end position="303"/>
    </location>
</feature>
<evidence type="ECO:0000313" key="12">
    <source>
        <dbReference type="EMBL" id="CAJ1383822.1"/>
    </source>
</evidence>
<evidence type="ECO:0000313" key="13">
    <source>
        <dbReference type="Proteomes" id="UP001178507"/>
    </source>
</evidence>
<proteinExistence type="predicted"/>
<comment type="subcellular location">
    <subcellularLocation>
        <location evidence="1">Membrane</location>
        <topology evidence="1">Multi-pass membrane protein</topology>
    </subcellularLocation>
</comment>
<feature type="coiled-coil region" evidence="8">
    <location>
        <begin position="557"/>
        <end position="680"/>
    </location>
</feature>